<protein>
    <submittedName>
        <fullName evidence="6">Periplasmic heavy metal sensor</fullName>
    </submittedName>
</protein>
<evidence type="ECO:0000256" key="2">
    <source>
        <dbReference type="ARBA" id="ARBA00008441"/>
    </source>
</evidence>
<organism evidence="6">
    <name type="scientific">Desulfacinum infernum</name>
    <dbReference type="NCBI Taxonomy" id="35837"/>
    <lineage>
        <taxon>Bacteria</taxon>
        <taxon>Pseudomonadati</taxon>
        <taxon>Thermodesulfobacteriota</taxon>
        <taxon>Syntrophobacteria</taxon>
        <taxon>Syntrophobacterales</taxon>
        <taxon>Syntrophobacteraceae</taxon>
        <taxon>Desulfacinum</taxon>
    </lineage>
</organism>
<comment type="subcellular location">
    <subcellularLocation>
        <location evidence="1">Periplasm</location>
    </subcellularLocation>
</comment>
<gene>
    <name evidence="6" type="ORF">ENS06_13355</name>
</gene>
<accession>A0A832A2H1</accession>
<evidence type="ECO:0000256" key="5">
    <source>
        <dbReference type="SAM" id="SignalP"/>
    </source>
</evidence>
<dbReference type="PANTHER" id="PTHR38102">
    <property type="entry name" value="PERIPLASMIC CHAPERONE SPY"/>
    <property type="match status" value="1"/>
</dbReference>
<evidence type="ECO:0000256" key="3">
    <source>
        <dbReference type="ARBA" id="ARBA00022729"/>
    </source>
</evidence>
<dbReference type="Gene3D" id="1.20.120.1490">
    <property type="match status" value="1"/>
</dbReference>
<evidence type="ECO:0000256" key="1">
    <source>
        <dbReference type="ARBA" id="ARBA00004418"/>
    </source>
</evidence>
<comment type="caution">
    <text evidence="6">The sequence shown here is derived from an EMBL/GenBank/DDBJ whole genome shotgun (WGS) entry which is preliminary data.</text>
</comment>
<reference evidence="6" key="1">
    <citation type="journal article" date="2020" name="mSystems">
        <title>Genome- and Community-Level Interaction Insights into Carbon Utilization and Element Cycling Functions of Hydrothermarchaeota in Hydrothermal Sediment.</title>
        <authorList>
            <person name="Zhou Z."/>
            <person name="Liu Y."/>
            <person name="Xu W."/>
            <person name="Pan J."/>
            <person name="Luo Z.H."/>
            <person name="Li M."/>
        </authorList>
    </citation>
    <scope>NUCLEOTIDE SEQUENCE [LARGE SCALE GENOMIC DNA]</scope>
    <source>
        <strain evidence="6">SpSt-456</strain>
    </source>
</reference>
<sequence length="167" mass="18479">MKHRTLKLAGMFFALALLAVGSGAECSAFDFPGHRPGPFGGEGTGMFFQFLERVVELKLTPEQQEKILTVLKKHRTEFQETLTKLADAHRKLNDTIAQDNATEAAVREAHKAAAAAQEDLAVLRAKVRREVMPLLTEEQKAKVQAWMEDHGGGPFGQGFPRPKRSVQ</sequence>
<dbReference type="PANTHER" id="PTHR38102:SF1">
    <property type="entry name" value="PERIPLASMIC CHAPERONE SPY"/>
    <property type="match status" value="1"/>
</dbReference>
<dbReference type="Pfam" id="PF13801">
    <property type="entry name" value="Metal_resist"/>
    <property type="match status" value="1"/>
</dbReference>
<dbReference type="InterPro" id="IPR025961">
    <property type="entry name" value="Metal_resist"/>
</dbReference>
<dbReference type="EMBL" id="DSTK01000039">
    <property type="protein sequence ID" value="HFK98293.1"/>
    <property type="molecule type" value="Genomic_DNA"/>
</dbReference>
<dbReference type="CDD" id="cd09916">
    <property type="entry name" value="CpxP_like"/>
    <property type="match status" value="1"/>
</dbReference>
<dbReference type="InterPro" id="IPR012899">
    <property type="entry name" value="LTXXQ"/>
</dbReference>
<feature type="signal peptide" evidence="5">
    <location>
        <begin position="1"/>
        <end position="24"/>
    </location>
</feature>
<keyword evidence="4" id="KW-0574">Periplasm</keyword>
<evidence type="ECO:0000256" key="4">
    <source>
        <dbReference type="ARBA" id="ARBA00022764"/>
    </source>
</evidence>
<proteinExistence type="inferred from homology"/>
<name>A0A832A2H1_9BACT</name>
<dbReference type="GO" id="GO:0051082">
    <property type="term" value="F:unfolded protein binding"/>
    <property type="evidence" value="ECO:0007669"/>
    <property type="project" value="TreeGrafter"/>
</dbReference>
<comment type="similarity">
    <text evidence="2">Belongs to the CpxP/Spy family.</text>
</comment>
<feature type="chain" id="PRO_5032740700" evidence="5">
    <location>
        <begin position="25"/>
        <end position="167"/>
    </location>
</feature>
<dbReference type="AlphaFoldDB" id="A0A832A2H1"/>
<dbReference type="InterPro" id="IPR052211">
    <property type="entry name" value="Cpx_auxiliary_protein"/>
</dbReference>
<dbReference type="GO" id="GO:0030288">
    <property type="term" value="C:outer membrane-bounded periplasmic space"/>
    <property type="evidence" value="ECO:0007669"/>
    <property type="project" value="TreeGrafter"/>
</dbReference>
<keyword evidence="3 5" id="KW-0732">Signal</keyword>
<evidence type="ECO:0000313" key="6">
    <source>
        <dbReference type="EMBL" id="HFK98293.1"/>
    </source>
</evidence>